<name>A0A3B1BJY5_9ZZZZ</name>
<organism evidence="1">
    <name type="scientific">hydrothermal vent metagenome</name>
    <dbReference type="NCBI Taxonomy" id="652676"/>
    <lineage>
        <taxon>unclassified sequences</taxon>
        <taxon>metagenomes</taxon>
        <taxon>ecological metagenomes</taxon>
    </lineage>
</organism>
<proteinExistence type="predicted"/>
<protein>
    <submittedName>
        <fullName evidence="1">Uncharacterized protein</fullName>
    </submittedName>
</protein>
<accession>A0A3B1BJY5</accession>
<dbReference type="AlphaFoldDB" id="A0A3B1BJY5"/>
<reference evidence="1" key="1">
    <citation type="submission" date="2018-06" db="EMBL/GenBank/DDBJ databases">
        <authorList>
            <person name="Zhirakovskaya E."/>
        </authorList>
    </citation>
    <scope>NUCLEOTIDE SEQUENCE</scope>
</reference>
<gene>
    <name evidence="1" type="ORF">MNBD_GAMMA24-327</name>
</gene>
<dbReference type="EMBL" id="UOFZ01000010">
    <property type="protein sequence ID" value="VAX12104.1"/>
    <property type="molecule type" value="Genomic_DNA"/>
</dbReference>
<sequence length="200" mass="22799">MKAQQMRLRLAQEAAQILLQNGSRDYYAAKHKAALHLGAADTRNMPSNTEIEAALQEYQRIFRADTQPVELRRLREAALQAMQFFRDFKPRLVGSVLRGTADKHSVVTLHVIAATAEDLDLFLLQYHIPFEIGEKRVRFQADLVQILPVYRFVAEDVPIEMVIFPQDGPRQPPLSPLDNKPMPRADIQALEKLVQAEQDC</sequence>
<evidence type="ECO:0000313" key="1">
    <source>
        <dbReference type="EMBL" id="VAX12104.1"/>
    </source>
</evidence>